<dbReference type="RefSeq" id="WP_053941587.1">
    <property type="nucleotide sequence ID" value="NZ_FZLU01000012.1"/>
</dbReference>
<reference evidence="4" key="3">
    <citation type="submission" date="2014-12" db="EMBL/GenBank/DDBJ databases">
        <authorList>
            <person name="Jaenicke S."/>
        </authorList>
    </citation>
    <scope>NUCLEOTIDE SEQUENCE [LARGE SCALE GENOMIC DNA]</scope>
</reference>
<keyword evidence="3" id="KW-1185">Reference proteome</keyword>
<evidence type="ECO:0000313" key="4">
    <source>
        <dbReference type="Proteomes" id="UP000041394"/>
    </source>
</evidence>
<gene>
    <name evidence="1" type="ORF">HAL011_13230</name>
    <name evidence="2" type="ORF">HAL09_02700</name>
</gene>
<dbReference type="EMBL" id="CDMN01000009">
    <property type="protein sequence ID" value="CRF43721.1"/>
    <property type="molecule type" value="Genomic_DNA"/>
</dbReference>
<name>A0A0K2XCC0_9HELI</name>
<sequence length="94" mass="10439">MILLLGVAQLPLKPAEWGALANDLSSLAIYLTKAKTNIPKIRKIKARLEDLARLYTPPDIEIDMPTSLAWHPTTLGVLLPNMILRNCAKVRPNI</sequence>
<dbReference type="AlphaFoldDB" id="A0A0K2XCC0"/>
<organism evidence="2 4">
    <name type="scientific">Helicobacter ailurogastricus</name>
    <dbReference type="NCBI Taxonomy" id="1578720"/>
    <lineage>
        <taxon>Bacteria</taxon>
        <taxon>Pseudomonadati</taxon>
        <taxon>Campylobacterota</taxon>
        <taxon>Epsilonproteobacteria</taxon>
        <taxon>Campylobacterales</taxon>
        <taxon>Helicobacteraceae</taxon>
        <taxon>Helicobacter</taxon>
    </lineage>
</organism>
<dbReference type="Proteomes" id="UP000038622">
    <property type="component" value="Unassembled WGS sequence"/>
</dbReference>
<protein>
    <submittedName>
        <fullName evidence="2">DNA modification methylase</fullName>
        <ecNumber evidence="2">2.1.1.72</ecNumber>
    </submittedName>
</protein>
<dbReference type="EC" id="2.1.1.72" evidence="2"/>
<accession>A0A0K2XCC0</accession>
<evidence type="ECO:0000313" key="3">
    <source>
        <dbReference type="Proteomes" id="UP000038622"/>
    </source>
</evidence>
<proteinExistence type="predicted"/>
<reference evidence="2" key="1">
    <citation type="submission" date="2014-12" db="EMBL/GenBank/DDBJ databases">
        <title>Whole genome sequences of four Staphylococcus schleiferi canine isolates.</title>
        <authorList>
            <person name="Misic A.M."/>
            <person name="Cain C."/>
            <person name="Morris D.O."/>
            <person name="Rankin S."/>
            <person name="Beiting D."/>
        </authorList>
    </citation>
    <scope>NUCLEOTIDE SEQUENCE</scope>
    <source>
        <strain evidence="1">ASB11</strain>
        <strain evidence="2">ASB9</strain>
    </source>
</reference>
<dbReference type="Proteomes" id="UP000041394">
    <property type="component" value="Unassembled WGS sequence"/>
</dbReference>
<reference evidence="3" key="2">
    <citation type="submission" date="2014-12" db="EMBL/GenBank/DDBJ databases">
        <authorList>
            <person name="Smet A."/>
        </authorList>
    </citation>
    <scope>NUCLEOTIDE SEQUENCE [LARGE SCALE GENOMIC DNA]</scope>
</reference>
<evidence type="ECO:0000313" key="1">
    <source>
        <dbReference type="EMBL" id="CRF41524.1"/>
    </source>
</evidence>
<evidence type="ECO:0000313" key="2">
    <source>
        <dbReference type="EMBL" id="CRF43721.1"/>
    </source>
</evidence>
<dbReference type="EMBL" id="CDML01000042">
    <property type="protein sequence ID" value="CRF41524.1"/>
    <property type="molecule type" value="Genomic_DNA"/>
</dbReference>
<dbReference type="GO" id="GO:0009007">
    <property type="term" value="F:site-specific DNA-methyltransferase (adenine-specific) activity"/>
    <property type="evidence" value="ECO:0007669"/>
    <property type="project" value="UniProtKB-EC"/>
</dbReference>
<dbReference type="GO" id="GO:0032259">
    <property type="term" value="P:methylation"/>
    <property type="evidence" value="ECO:0007669"/>
    <property type="project" value="UniProtKB-KW"/>
</dbReference>
<keyword evidence="2" id="KW-0808">Transferase</keyword>
<keyword evidence="2" id="KW-0489">Methyltransferase</keyword>